<dbReference type="Pfam" id="PF14905">
    <property type="entry name" value="OMP_b-brl_3"/>
    <property type="match status" value="1"/>
</dbReference>
<dbReference type="HOGENOM" id="CLU_017617_0_0_10"/>
<dbReference type="eggNOG" id="COG4771">
    <property type="taxonomic scope" value="Bacteria"/>
</dbReference>
<evidence type="ECO:0000256" key="3">
    <source>
        <dbReference type="ARBA" id="ARBA00022452"/>
    </source>
</evidence>
<keyword evidence="6 7" id="KW-0998">Cell outer membrane</keyword>
<keyword evidence="12" id="KW-0675">Receptor</keyword>
<dbReference type="Gene3D" id="2.60.40.1120">
    <property type="entry name" value="Carboxypeptidase-like, regulatory domain"/>
    <property type="match status" value="1"/>
</dbReference>
<feature type="region of interest" description="Disordered" evidence="8">
    <location>
        <begin position="796"/>
        <end position="817"/>
    </location>
</feature>
<dbReference type="RefSeq" id="WP_014388192.1">
    <property type="nucleotide sequence ID" value="NC_017025.1"/>
</dbReference>
<feature type="domain" description="Outer membrane protein beta-barrel" evidence="11">
    <location>
        <begin position="378"/>
        <end position="793"/>
    </location>
</feature>
<evidence type="ECO:0000256" key="2">
    <source>
        <dbReference type="ARBA" id="ARBA00022448"/>
    </source>
</evidence>
<evidence type="ECO:0000313" key="12">
    <source>
        <dbReference type="EMBL" id="CCG53065.1"/>
    </source>
</evidence>
<dbReference type="Pfam" id="PF13715">
    <property type="entry name" value="CarbopepD_reg_2"/>
    <property type="match status" value="1"/>
</dbReference>
<dbReference type="SUPFAM" id="SSF49464">
    <property type="entry name" value="Carboxypeptidase regulatory domain-like"/>
    <property type="match status" value="1"/>
</dbReference>
<keyword evidence="4 7" id="KW-0812">Transmembrane</keyword>
<dbReference type="SUPFAM" id="SSF56935">
    <property type="entry name" value="Porins"/>
    <property type="match status" value="1"/>
</dbReference>
<evidence type="ECO:0000259" key="11">
    <source>
        <dbReference type="Pfam" id="PF14905"/>
    </source>
</evidence>
<dbReference type="OrthoDB" id="8764943at2"/>
<name>H8XV95_FLAIG</name>
<evidence type="ECO:0000256" key="6">
    <source>
        <dbReference type="ARBA" id="ARBA00023237"/>
    </source>
</evidence>
<sequence>MSLRNLLSITALLFCTSIFAQASLKKVMVSGKVIDKITSQPMEYVTVTVIKTDNNKIVNGISTDKNGNFNFELNAGIYNFKFEYMGYKTIELTQQNLTTDSNLGNIQIEEDAKEIEVVEVRAEKTTVEIKLDKKVYNLGKDLMVKGGTVSDVLDNIPSVTVDAEGTISLRGNENVKVLIDGKPSNAVSVNDALKMLPADAVDKVEVITNPSARYDAEGGAGILNIVLKKGKTNGFNGSLMATTGNPDNHGINGTLNYKTDKFNLFTTQGYNYRSNPGYSKVNTRYLNSDNSTNSYIDEDRDNSRINKGYNGGFGFDWYLDKSTTWTNSVNYRRNIGDNEEDVDFNNYDANRNFTFYRNRLNKEDQKEENIEFNSNLVKNFSKSGHKLTVDGSFSESKNYNNSTIFDNSTLSPITSIDLTKNNQKQRRNLIQADYVLPIGEKFQFEAGYRGNFVNQNTDYAVLNDGVVNNAFTNVLEYVENVNALYTQFGIKLNKLSMLYGLRFEDSDIEVNQVTSNIYKNKKYNNFFPSAFFTYELTDNTNLSLNYSKRINRPRGRQLNPFNTFSSNINIFRGNPDLNPNLTDAVDLGFLTKLGKFTLSTSAYYNYTKNSFQMVRFVEGLNPDGVPITTTSFVNIGQENRTGFEFTLNYTPYKWWRLNSNFNVFRVQTKGDFNYSYFDALNNLIEKTQNFDNTASSWFARINSKITLPAKIDWQTNVTYNGPQNNAQGRVKGIFAMNLGFSKDVLKDKATIALNANDVFNSRVRRMETYIPGQIESDSEMQWRRRQITLSFTYRFNKQKNEKEKQPKRDSDENGGEF</sequence>
<feature type="signal peptide" evidence="9">
    <location>
        <begin position="1"/>
        <end position="22"/>
    </location>
</feature>
<evidence type="ECO:0000256" key="4">
    <source>
        <dbReference type="ARBA" id="ARBA00022692"/>
    </source>
</evidence>
<keyword evidence="2 7" id="KW-0813">Transport</keyword>
<keyword evidence="9" id="KW-0732">Signal</keyword>
<dbReference type="Pfam" id="PF07715">
    <property type="entry name" value="Plug"/>
    <property type="match status" value="1"/>
</dbReference>
<dbReference type="Gene3D" id="2.40.170.20">
    <property type="entry name" value="TonB-dependent receptor, beta-barrel domain"/>
    <property type="match status" value="1"/>
</dbReference>
<evidence type="ECO:0000256" key="8">
    <source>
        <dbReference type="SAM" id="MobiDB-lite"/>
    </source>
</evidence>
<proteinExistence type="inferred from homology"/>
<keyword evidence="13" id="KW-1185">Reference proteome</keyword>
<dbReference type="InterPro" id="IPR008969">
    <property type="entry name" value="CarboxyPept-like_regulatory"/>
</dbReference>
<evidence type="ECO:0000256" key="7">
    <source>
        <dbReference type="PROSITE-ProRule" id="PRU01360"/>
    </source>
</evidence>
<dbReference type="STRING" id="1094466.KQS_05495"/>
<dbReference type="InterPro" id="IPR039426">
    <property type="entry name" value="TonB-dep_rcpt-like"/>
</dbReference>
<gene>
    <name evidence="12" type="ordered locus">KQS_05495</name>
</gene>
<keyword evidence="5 7" id="KW-0472">Membrane</keyword>
<dbReference type="InterPro" id="IPR036942">
    <property type="entry name" value="Beta-barrel_TonB_sf"/>
</dbReference>
<dbReference type="PANTHER" id="PTHR40980">
    <property type="entry name" value="PLUG DOMAIN-CONTAINING PROTEIN"/>
    <property type="match status" value="1"/>
</dbReference>
<dbReference type="PANTHER" id="PTHR40980:SF4">
    <property type="entry name" value="TONB-DEPENDENT RECEPTOR-LIKE BETA-BARREL DOMAIN-CONTAINING PROTEIN"/>
    <property type="match status" value="1"/>
</dbReference>
<evidence type="ECO:0000259" key="10">
    <source>
        <dbReference type="Pfam" id="PF07715"/>
    </source>
</evidence>
<dbReference type="PROSITE" id="PS52016">
    <property type="entry name" value="TONB_DEPENDENT_REC_3"/>
    <property type="match status" value="1"/>
</dbReference>
<dbReference type="Proteomes" id="UP000007599">
    <property type="component" value="Chromosome I"/>
</dbReference>
<comment type="subcellular location">
    <subcellularLocation>
        <location evidence="1 7">Cell outer membrane</location>
        <topology evidence="1 7">Multi-pass membrane protein</topology>
    </subcellularLocation>
</comment>
<reference evidence="13" key="2">
    <citation type="submission" date="2012-03" db="EMBL/GenBank/DDBJ databases">
        <title>Complete genome sequence of Flavobacterium indicum GPTSA100-9T, isolated from warm spring water.</title>
        <authorList>
            <person name="Barbier P."/>
            <person name="Houel A."/>
            <person name="Loux V."/>
            <person name="Poulain J."/>
            <person name="Bernardet J.-F."/>
            <person name="Touchon M."/>
            <person name="Duchaud E."/>
        </authorList>
    </citation>
    <scope>NUCLEOTIDE SEQUENCE [LARGE SCALE GENOMIC DNA]</scope>
    <source>
        <strain evidence="13">DSM 17447 / CIP 109464 / GPTSA100-9</strain>
    </source>
</reference>
<dbReference type="EMBL" id="HE774682">
    <property type="protein sequence ID" value="CCG53065.1"/>
    <property type="molecule type" value="Genomic_DNA"/>
</dbReference>
<evidence type="ECO:0000256" key="1">
    <source>
        <dbReference type="ARBA" id="ARBA00004571"/>
    </source>
</evidence>
<dbReference type="KEGG" id="fin:KQS_05495"/>
<dbReference type="PATRIC" id="fig|1094466.5.peg.1079"/>
<feature type="compositionally biased region" description="Basic and acidic residues" evidence="8">
    <location>
        <begin position="798"/>
        <end position="811"/>
    </location>
</feature>
<feature type="domain" description="TonB-dependent receptor plug" evidence="10">
    <location>
        <begin position="147"/>
        <end position="222"/>
    </location>
</feature>
<organism evidence="12 13">
    <name type="scientific">Flavobacterium indicum (strain DSM 17447 / CIP 109464 / GPTSA100-9)</name>
    <dbReference type="NCBI Taxonomy" id="1094466"/>
    <lineage>
        <taxon>Bacteria</taxon>
        <taxon>Pseudomonadati</taxon>
        <taxon>Bacteroidota</taxon>
        <taxon>Flavobacteriia</taxon>
        <taxon>Flavobacteriales</taxon>
        <taxon>Flavobacteriaceae</taxon>
        <taxon>Flavobacterium</taxon>
    </lineage>
</organism>
<reference evidence="12 13" key="1">
    <citation type="journal article" date="2012" name="J. Bacteriol.">
        <title>Complete Genome Sequence of Flavobacterium indicum GPSTA100-9T, Isolated from Warm Spring Water.</title>
        <authorList>
            <person name="Barbier P."/>
            <person name="Houel A."/>
            <person name="Loux V."/>
            <person name="Poulain J."/>
            <person name="Bernardet J.F."/>
            <person name="Touchon M."/>
            <person name="Duchaud E."/>
        </authorList>
    </citation>
    <scope>NUCLEOTIDE SEQUENCE [LARGE SCALE GENOMIC DNA]</scope>
    <source>
        <strain evidence="13">DSM 17447 / CIP 109464 / GPTSA100-9</strain>
    </source>
</reference>
<keyword evidence="3 7" id="KW-1134">Transmembrane beta strand</keyword>
<evidence type="ECO:0000256" key="5">
    <source>
        <dbReference type="ARBA" id="ARBA00023136"/>
    </source>
</evidence>
<feature type="chain" id="PRO_5003617386" evidence="9">
    <location>
        <begin position="23"/>
        <end position="817"/>
    </location>
</feature>
<accession>H8XV95</accession>
<dbReference type="InterPro" id="IPR012910">
    <property type="entry name" value="Plug_dom"/>
</dbReference>
<evidence type="ECO:0000313" key="13">
    <source>
        <dbReference type="Proteomes" id="UP000007599"/>
    </source>
</evidence>
<dbReference type="GO" id="GO:0009279">
    <property type="term" value="C:cell outer membrane"/>
    <property type="evidence" value="ECO:0007669"/>
    <property type="project" value="UniProtKB-SubCell"/>
</dbReference>
<dbReference type="InterPro" id="IPR041700">
    <property type="entry name" value="OMP_b-brl_3"/>
</dbReference>
<dbReference type="AlphaFoldDB" id="H8XV95"/>
<evidence type="ECO:0000256" key="9">
    <source>
        <dbReference type="SAM" id="SignalP"/>
    </source>
</evidence>
<protein>
    <submittedName>
        <fullName evidence="12">Probable TonB-dependent outer membrane receptor</fullName>
    </submittedName>
</protein>
<dbReference type="InterPro" id="IPR037066">
    <property type="entry name" value="Plug_dom_sf"/>
</dbReference>
<dbReference type="Gene3D" id="2.170.130.10">
    <property type="entry name" value="TonB-dependent receptor, plug domain"/>
    <property type="match status" value="1"/>
</dbReference>
<comment type="similarity">
    <text evidence="7">Belongs to the TonB-dependent receptor family.</text>
</comment>